<dbReference type="EMBL" id="JAPXIC010000096">
    <property type="protein sequence ID" value="MCZ4720795.1"/>
    <property type="molecule type" value="Genomic_DNA"/>
</dbReference>
<evidence type="ECO:0000313" key="1">
    <source>
        <dbReference type="EMBL" id="HAU1879108.1"/>
    </source>
</evidence>
<dbReference type="Proteomes" id="UP001071279">
    <property type="component" value="Unassembled WGS sequence"/>
</dbReference>
<dbReference type="Proteomes" id="UP000866496">
    <property type="component" value="Unassembled WGS sequence"/>
</dbReference>
<dbReference type="Proteomes" id="UP000254631">
    <property type="component" value="Unassembled WGS sequence"/>
</dbReference>
<dbReference type="GeneID" id="57035678"/>
<proteinExistence type="predicted"/>
<protein>
    <submittedName>
        <fullName evidence="1">Dot/Icm T4SS effector MavA</fullName>
    </submittedName>
</protein>
<dbReference type="EMBL" id="UGOL01000001">
    <property type="protein sequence ID" value="STX79826.1"/>
    <property type="molecule type" value="Genomic_DNA"/>
</dbReference>
<organism evidence="1 5">
    <name type="scientific">Legionella pneumophila</name>
    <dbReference type="NCBI Taxonomy" id="446"/>
    <lineage>
        <taxon>Bacteria</taxon>
        <taxon>Pseudomonadati</taxon>
        <taxon>Pseudomonadota</taxon>
        <taxon>Gammaproteobacteria</taxon>
        <taxon>Legionellales</taxon>
        <taxon>Legionellaceae</taxon>
        <taxon>Legionella</taxon>
    </lineage>
</organism>
<evidence type="ECO:0000313" key="2">
    <source>
        <dbReference type="EMBL" id="MCZ4720795.1"/>
    </source>
</evidence>
<dbReference type="AlphaFoldDB" id="A0A128H6L8"/>
<dbReference type="OMA" id="MNTHQSE"/>
<evidence type="ECO:0000313" key="4">
    <source>
        <dbReference type="Proteomes" id="UP000254631"/>
    </source>
</evidence>
<dbReference type="EMBL" id="DACWHX010000003">
    <property type="protein sequence ID" value="HAU1879108.1"/>
    <property type="molecule type" value="Genomic_DNA"/>
</dbReference>
<reference evidence="1" key="1">
    <citation type="journal article" date="2018" name="Genome Biol.">
        <title>SKESA: strategic k-mer extension for scrupulous assemblies.</title>
        <authorList>
            <person name="Souvorov A."/>
            <person name="Agarwala R."/>
            <person name="Lipman D.J."/>
        </authorList>
    </citation>
    <scope>NUCLEOTIDE SEQUENCE</scope>
    <source>
        <strain evidence="1">AZ00058701</strain>
    </source>
</reference>
<evidence type="ECO:0000313" key="5">
    <source>
        <dbReference type="Proteomes" id="UP000866496"/>
    </source>
</evidence>
<dbReference type="RefSeq" id="WP_010947414.1">
    <property type="nucleotide sequence ID" value="NZ_BBUG01000026.1"/>
</dbReference>
<dbReference type="SMR" id="A0A128H6L8"/>
<evidence type="ECO:0000313" key="3">
    <source>
        <dbReference type="EMBL" id="STX79826.1"/>
    </source>
</evidence>
<gene>
    <name evidence="1" type="primary">mavA</name>
    <name evidence="1" type="ORF">JBJ86_02420</name>
    <name evidence="3" type="ORF">NCTC12000_01821</name>
    <name evidence="2" type="ORF">O6C86_16465</name>
</gene>
<reference evidence="3 4" key="2">
    <citation type="submission" date="2018-06" db="EMBL/GenBank/DDBJ databases">
        <authorList>
            <consortium name="Pathogen Informatics"/>
            <person name="Doyle S."/>
        </authorList>
    </citation>
    <scope>NUCLEOTIDE SEQUENCE [LARGE SCALE GENOMIC DNA]</scope>
    <source>
        <strain evidence="3 4">NCTC12000</strain>
    </source>
</reference>
<reference evidence="1" key="3">
    <citation type="submission" date="2019-10" db="EMBL/GenBank/DDBJ databases">
        <authorList>
            <consortium name="NCBI Pathogen Detection Project"/>
        </authorList>
    </citation>
    <scope>NUCLEOTIDE SEQUENCE</scope>
    <source>
        <strain evidence="1">AZ00058701</strain>
    </source>
</reference>
<name>A0A128H6L8_LEGPN</name>
<accession>A0A128H6L8</accession>
<sequence length="400" mass="46886">MSHNYFRTCLTTKDNKFFWQKPLASERFDKLIADRKFQKSIAHSRKNQLMYSFIESKIASDYALLIDTKLREQLKQFTLDDFNDISGFERKEKSNSRQQSYFKLRQELEFFLKNDIQQHKSCPDAQLNAFRRWINISDLLLRHHCYEGFLLVFVNLQLIADKQLIDGLPVSVRNNYNQLCQLSSPIGNHGALRHFMNTHQGESDFTPLFFTYHAIGALDESLESLKDKEVLLKKQLKHLNKKISHLRTEATPGVIDVISELLKNKQQIPKKMMERRGHLIQLMEEVRFTGKQLKQIQVNMQNQLEQRANLVGLIVKEQKATPRTLPEYFEKTYSIIKYRFNRQSIATVKSSQLPESTASSNPSSSNLYKSKLLPHFWNRHGKSSSSYWEEVFTPSCLNNK</sequence>
<reference evidence="2" key="4">
    <citation type="submission" date="2022-12" db="EMBL/GenBank/DDBJ databases">
        <title>Comparative genomics of Legionella pneumophila isolates from the West Bank and Germany support molecular epidemiology of Legionnaires disease.</title>
        <authorList>
            <person name="Zayed A.R."/>
            <person name="Bitar D.M."/>
            <person name="Steinert M."/>
            <person name="Lueck C."/>
            <person name="Brettar I."/>
            <person name="Hoefle M.G."/>
            <person name="Bunk B."/>
        </authorList>
    </citation>
    <scope>NUCLEOTIDE SEQUENCE</scope>
    <source>
        <strain evidence="2">H23</strain>
    </source>
</reference>